<dbReference type="PANTHER" id="PTHR30349:SF81">
    <property type="entry name" value="TYROSINE RECOMBINASE XERC"/>
    <property type="match status" value="1"/>
</dbReference>
<dbReference type="InterPro" id="IPR010998">
    <property type="entry name" value="Integrase_recombinase_N"/>
</dbReference>
<dbReference type="PROSITE" id="PS51900">
    <property type="entry name" value="CB"/>
    <property type="match status" value="1"/>
</dbReference>
<keyword evidence="1" id="KW-0238">DNA-binding</keyword>
<proteinExistence type="predicted"/>
<comment type="caution">
    <text evidence="5">The sequence shown here is derived from an EMBL/GenBank/DDBJ whole genome shotgun (WGS) entry which is preliminary data.</text>
</comment>
<feature type="non-terminal residue" evidence="5">
    <location>
        <position position="1"/>
    </location>
</feature>
<dbReference type="PROSITE" id="PS51898">
    <property type="entry name" value="TYR_RECOMBINASE"/>
    <property type="match status" value="1"/>
</dbReference>
<dbReference type="Gene3D" id="1.10.150.130">
    <property type="match status" value="1"/>
</dbReference>
<dbReference type="Gene3D" id="1.10.443.10">
    <property type="entry name" value="Intergrase catalytic core"/>
    <property type="match status" value="1"/>
</dbReference>
<dbReference type="SUPFAM" id="SSF56349">
    <property type="entry name" value="DNA breaking-rejoining enzymes"/>
    <property type="match status" value="1"/>
</dbReference>
<dbReference type="GO" id="GO:0015074">
    <property type="term" value="P:DNA integration"/>
    <property type="evidence" value="ECO:0007669"/>
    <property type="project" value="InterPro"/>
</dbReference>
<evidence type="ECO:0000256" key="2">
    <source>
        <dbReference type="ARBA" id="ARBA00023172"/>
    </source>
</evidence>
<dbReference type="InterPro" id="IPR011010">
    <property type="entry name" value="DNA_brk_join_enz"/>
</dbReference>
<accession>A0A0F9C069</accession>
<dbReference type="GO" id="GO:0003677">
    <property type="term" value="F:DNA binding"/>
    <property type="evidence" value="ECO:0007669"/>
    <property type="project" value="UniProtKB-KW"/>
</dbReference>
<feature type="domain" description="Core-binding (CB)" evidence="4">
    <location>
        <begin position="1"/>
        <end position="50"/>
    </location>
</feature>
<dbReference type="PANTHER" id="PTHR30349">
    <property type="entry name" value="PHAGE INTEGRASE-RELATED"/>
    <property type="match status" value="1"/>
</dbReference>
<dbReference type="InterPro" id="IPR044068">
    <property type="entry name" value="CB"/>
</dbReference>
<gene>
    <name evidence="5" type="ORF">LCGC14_2463840</name>
</gene>
<dbReference type="InterPro" id="IPR050090">
    <property type="entry name" value="Tyrosine_recombinase_XerCD"/>
</dbReference>
<evidence type="ECO:0000313" key="5">
    <source>
        <dbReference type="EMBL" id="KKL19602.1"/>
    </source>
</evidence>
<organism evidence="5">
    <name type="scientific">marine sediment metagenome</name>
    <dbReference type="NCBI Taxonomy" id="412755"/>
    <lineage>
        <taxon>unclassified sequences</taxon>
        <taxon>metagenomes</taxon>
        <taxon>ecological metagenomes</taxon>
    </lineage>
</organism>
<dbReference type="InterPro" id="IPR013762">
    <property type="entry name" value="Integrase-like_cat_sf"/>
</dbReference>
<evidence type="ECO:0000259" key="3">
    <source>
        <dbReference type="PROSITE" id="PS51898"/>
    </source>
</evidence>
<feature type="domain" description="Tyr recombinase" evidence="3">
    <location>
        <begin position="74"/>
        <end position="264"/>
    </location>
</feature>
<sequence>KMKADKIRIADITPELLTEYLLWLERVRHCGAATRNQRLAAFKSFFHYVAGTEPEHLLNCQRILGLPMKKLSRRPMSFFTPQGLHLLLSQPDTTTRRGRRDHALLVLLYDSAARVQEIIDLRVRDVRFERPATVTLHGKGRKTRIVPITAKTASIMERYFQEKGWIGKTDALDLPVFTNSRKCKLSRAGVAHILARHLKTMSLTDSRHVPASVSPHCLRHSKAVHLLRSGVPLIYIRDFLGHVSVTTTEIYAKVDAEQKRKALEGAYEVPSQGIVPEWENDRGLMSWLSELCG</sequence>
<dbReference type="EMBL" id="LAZR01038426">
    <property type="protein sequence ID" value="KKL19602.1"/>
    <property type="molecule type" value="Genomic_DNA"/>
</dbReference>
<evidence type="ECO:0000259" key="4">
    <source>
        <dbReference type="PROSITE" id="PS51900"/>
    </source>
</evidence>
<dbReference type="InterPro" id="IPR002104">
    <property type="entry name" value="Integrase_catalytic"/>
</dbReference>
<name>A0A0F9C069_9ZZZZ</name>
<dbReference type="GO" id="GO:0006310">
    <property type="term" value="P:DNA recombination"/>
    <property type="evidence" value="ECO:0007669"/>
    <property type="project" value="UniProtKB-KW"/>
</dbReference>
<evidence type="ECO:0008006" key="6">
    <source>
        <dbReference type="Google" id="ProtNLM"/>
    </source>
</evidence>
<evidence type="ECO:0000256" key="1">
    <source>
        <dbReference type="ARBA" id="ARBA00023125"/>
    </source>
</evidence>
<keyword evidence="2" id="KW-0233">DNA recombination</keyword>
<dbReference type="Pfam" id="PF00589">
    <property type="entry name" value="Phage_integrase"/>
    <property type="match status" value="1"/>
</dbReference>
<protein>
    <recommendedName>
        <fullName evidence="6">Tyr recombinase domain-containing protein</fullName>
    </recommendedName>
</protein>
<dbReference type="AlphaFoldDB" id="A0A0F9C069"/>
<reference evidence="5" key="1">
    <citation type="journal article" date="2015" name="Nature">
        <title>Complex archaea that bridge the gap between prokaryotes and eukaryotes.</title>
        <authorList>
            <person name="Spang A."/>
            <person name="Saw J.H."/>
            <person name="Jorgensen S.L."/>
            <person name="Zaremba-Niedzwiedzka K."/>
            <person name="Martijn J."/>
            <person name="Lind A.E."/>
            <person name="van Eijk R."/>
            <person name="Schleper C."/>
            <person name="Guy L."/>
            <person name="Ettema T.J."/>
        </authorList>
    </citation>
    <scope>NUCLEOTIDE SEQUENCE</scope>
</reference>